<keyword evidence="3" id="KW-0812">Transmembrane</keyword>
<comment type="caution">
    <text evidence="4">The sequence shown here is derived from an EMBL/GenBank/DDBJ whole genome shotgun (WGS) entry which is preliminary data.</text>
</comment>
<evidence type="ECO:0000256" key="1">
    <source>
        <dbReference type="ARBA" id="ARBA00010692"/>
    </source>
</evidence>
<dbReference type="AlphaFoldDB" id="A0A1T0AT05"/>
<dbReference type="Gene3D" id="1.10.1760.20">
    <property type="match status" value="1"/>
</dbReference>
<keyword evidence="5" id="KW-1185">Reference proteome</keyword>
<feature type="transmembrane region" description="Helical" evidence="3">
    <location>
        <begin position="68"/>
        <end position="85"/>
    </location>
</feature>
<comment type="similarity">
    <text evidence="1 2">Belongs to the BioY family.</text>
</comment>
<dbReference type="Pfam" id="PF02632">
    <property type="entry name" value="BioY"/>
    <property type="match status" value="1"/>
</dbReference>
<dbReference type="GO" id="GO:0015225">
    <property type="term" value="F:biotin transmembrane transporter activity"/>
    <property type="evidence" value="ECO:0007669"/>
    <property type="project" value="UniProtKB-UniRule"/>
</dbReference>
<evidence type="ECO:0000256" key="3">
    <source>
        <dbReference type="SAM" id="Phobius"/>
    </source>
</evidence>
<keyword evidence="2 3" id="KW-0472">Membrane</keyword>
<dbReference type="PANTHER" id="PTHR34295">
    <property type="entry name" value="BIOTIN TRANSPORTER BIOY"/>
    <property type="match status" value="1"/>
</dbReference>
<evidence type="ECO:0000313" key="4">
    <source>
        <dbReference type="EMBL" id="OOR99701.1"/>
    </source>
</evidence>
<feature type="transmembrane region" description="Helical" evidence="3">
    <location>
        <begin position="124"/>
        <end position="146"/>
    </location>
</feature>
<keyword evidence="3" id="KW-1133">Transmembrane helix</keyword>
<feature type="transmembrane region" description="Helical" evidence="3">
    <location>
        <begin position="91"/>
        <end position="112"/>
    </location>
</feature>
<proteinExistence type="inferred from homology"/>
<keyword evidence="2" id="KW-0813">Transport</keyword>
<dbReference type="STRING" id="734.B0187_02490"/>
<dbReference type="PIRSF" id="PIRSF016661">
    <property type="entry name" value="BioY"/>
    <property type="match status" value="1"/>
</dbReference>
<keyword evidence="2" id="KW-1003">Cell membrane</keyword>
<evidence type="ECO:0000256" key="2">
    <source>
        <dbReference type="PIRNR" id="PIRNR016661"/>
    </source>
</evidence>
<dbReference type="RefSeq" id="WP_078236292.1">
    <property type="nucleotide sequence ID" value="NZ_MUYA01000004.1"/>
</dbReference>
<reference evidence="4 5" key="1">
    <citation type="submission" date="2017-02" db="EMBL/GenBank/DDBJ databases">
        <title>Draft genome sequence of Haemophilus paracuniculus CCUG 43573 type strain.</title>
        <authorList>
            <person name="Engstrom-Jakobsson H."/>
            <person name="Salva-Serra F."/>
            <person name="Thorell K."/>
            <person name="Gonzales-Siles L."/>
            <person name="Karlsson R."/>
            <person name="Boulund F."/>
            <person name="Engstrand L."/>
            <person name="Kristiansson E."/>
            <person name="Moore E."/>
        </authorList>
    </citation>
    <scope>NUCLEOTIDE SEQUENCE [LARGE SCALE GENOMIC DNA]</scope>
    <source>
        <strain evidence="4 5">CCUG 43573</strain>
    </source>
</reference>
<feature type="transmembrane region" description="Helical" evidence="3">
    <location>
        <begin position="158"/>
        <end position="179"/>
    </location>
</feature>
<accession>A0A1T0AT05</accession>
<protein>
    <recommendedName>
        <fullName evidence="2">Biotin transporter</fullName>
    </recommendedName>
</protein>
<dbReference type="OrthoDB" id="9803495at2"/>
<comment type="subcellular location">
    <subcellularLocation>
        <location evidence="2">Cell membrane</location>
        <topology evidence="2">Multi-pass membrane protein</topology>
    </subcellularLocation>
</comment>
<name>A0A1T0AT05_9PAST</name>
<evidence type="ECO:0000313" key="5">
    <source>
        <dbReference type="Proteomes" id="UP000190867"/>
    </source>
</evidence>
<sequence length="188" mass="19492">MLTQSLSQTKKWLLANQTAAFWLKTLIGANLIALFAQISIPLPLVPITGQTLALTVVGFALGRKAGTAAVLAYLAEGAIGLPVFANGASGLGVLFGASGGYLIGFVPTAYLLGYFSDKGVLNSFVKSVGVALLATIVTFAFGLAQLSLFVPADKVLEFGLYPFVLGGIVKAVLASALVIPSHRFFSKL</sequence>
<organism evidence="4 5">
    <name type="scientific">Haemophilus paracuniculus</name>
    <dbReference type="NCBI Taxonomy" id="734"/>
    <lineage>
        <taxon>Bacteria</taxon>
        <taxon>Pseudomonadati</taxon>
        <taxon>Pseudomonadota</taxon>
        <taxon>Gammaproteobacteria</taxon>
        <taxon>Pasteurellales</taxon>
        <taxon>Pasteurellaceae</taxon>
        <taxon>Haemophilus</taxon>
    </lineage>
</organism>
<dbReference type="PANTHER" id="PTHR34295:SF1">
    <property type="entry name" value="BIOTIN TRANSPORTER BIOY"/>
    <property type="match status" value="1"/>
</dbReference>
<dbReference type="EMBL" id="MUYA01000004">
    <property type="protein sequence ID" value="OOR99701.1"/>
    <property type="molecule type" value="Genomic_DNA"/>
</dbReference>
<gene>
    <name evidence="4" type="ORF">B0187_02490</name>
</gene>
<dbReference type="Proteomes" id="UP000190867">
    <property type="component" value="Unassembled WGS sequence"/>
</dbReference>
<dbReference type="InterPro" id="IPR003784">
    <property type="entry name" value="BioY"/>
</dbReference>
<feature type="transmembrane region" description="Helical" evidence="3">
    <location>
        <begin position="44"/>
        <end position="61"/>
    </location>
</feature>
<dbReference type="GO" id="GO:0005886">
    <property type="term" value="C:plasma membrane"/>
    <property type="evidence" value="ECO:0007669"/>
    <property type="project" value="UniProtKB-SubCell"/>
</dbReference>
<feature type="transmembrane region" description="Helical" evidence="3">
    <location>
        <begin position="21"/>
        <end position="38"/>
    </location>
</feature>